<evidence type="ECO:0000256" key="1">
    <source>
        <dbReference type="SAM" id="Phobius"/>
    </source>
</evidence>
<reference evidence="4" key="1">
    <citation type="journal article" date="2019" name="Int. J. Syst. Evol. Microbiol.">
        <title>The Global Catalogue of Microorganisms (GCM) 10K type strain sequencing project: providing services to taxonomists for standard genome sequencing and annotation.</title>
        <authorList>
            <consortium name="The Broad Institute Genomics Platform"/>
            <consortium name="The Broad Institute Genome Sequencing Center for Infectious Disease"/>
            <person name="Wu L."/>
            <person name="Ma J."/>
        </authorList>
    </citation>
    <scope>NUCLEOTIDE SEQUENCE [LARGE SCALE GENOMIC DNA]</scope>
    <source>
        <strain evidence="4">JCM 17106</strain>
    </source>
</reference>
<dbReference type="Proteomes" id="UP001500459">
    <property type="component" value="Unassembled WGS sequence"/>
</dbReference>
<dbReference type="InterPro" id="IPR009677">
    <property type="entry name" value="DUF1266"/>
</dbReference>
<evidence type="ECO:0000259" key="2">
    <source>
        <dbReference type="Pfam" id="PF06889"/>
    </source>
</evidence>
<keyword evidence="4" id="KW-1185">Reference proteome</keyword>
<evidence type="ECO:0000313" key="3">
    <source>
        <dbReference type="EMBL" id="GAA3523138.1"/>
    </source>
</evidence>
<dbReference type="EMBL" id="BAABCW010000033">
    <property type="protein sequence ID" value="GAA3523138.1"/>
    <property type="molecule type" value="Genomic_DNA"/>
</dbReference>
<feature type="transmembrane region" description="Helical" evidence="1">
    <location>
        <begin position="75"/>
        <end position="94"/>
    </location>
</feature>
<organism evidence="3 4">
    <name type="scientific">Aquimarina addita</name>
    <dbReference type="NCBI Taxonomy" id="870485"/>
    <lineage>
        <taxon>Bacteria</taxon>
        <taxon>Pseudomonadati</taxon>
        <taxon>Bacteroidota</taxon>
        <taxon>Flavobacteriia</taxon>
        <taxon>Flavobacteriales</taxon>
        <taxon>Flavobacteriaceae</taxon>
        <taxon>Aquimarina</taxon>
    </lineage>
</organism>
<feature type="domain" description="DUF1266" evidence="2">
    <location>
        <begin position="173"/>
        <end position="331"/>
    </location>
</feature>
<proteinExistence type="predicted"/>
<keyword evidence="1" id="KW-1133">Transmembrane helix</keyword>
<accession>A0ABP6UV30</accession>
<dbReference type="Pfam" id="PF06889">
    <property type="entry name" value="DUF1266"/>
    <property type="match status" value="1"/>
</dbReference>
<sequence>MELLQNSPLHREYPVKKDSFLKAYQYLEPGVQILISIIGIVTIFFLLVIIMGVYEVVNMPRQDDGMSFQYLLETDFLFIIFGVCAALVFLYVFLNKQREVSVKEQLMYYELGNVYPLNTEQKMALRLNLVNVFYFGNWSETLEYMPTSIRLQGKKFKPKTFDIETEKLAQQLLNENWGILHKKHFYDMVGQLFDGMHSQFFASEMLSDVATNMISRLSGLIKKSEKYICNTNISSHNKPKQFIWGFDLWRVIPMSRDAFMAGYITEEEAWKEILRASGLIYYLFDSHEDFYNNYRLGNAYWSNDFKTTSERIDRWCYFDKHCDWPLRHLAWTRSEFIELPAIMESNFKEYLDQQKNINNNSIGFRK</sequence>
<evidence type="ECO:0000313" key="4">
    <source>
        <dbReference type="Proteomes" id="UP001500459"/>
    </source>
</evidence>
<name>A0ABP6UV30_9FLAO</name>
<feature type="transmembrane region" description="Helical" evidence="1">
    <location>
        <begin position="33"/>
        <end position="54"/>
    </location>
</feature>
<gene>
    <name evidence="3" type="ORF">GCM10022393_42370</name>
</gene>
<comment type="caution">
    <text evidence="3">The sequence shown here is derived from an EMBL/GenBank/DDBJ whole genome shotgun (WGS) entry which is preliminary data.</text>
</comment>
<dbReference type="RefSeq" id="WP_344930906.1">
    <property type="nucleotide sequence ID" value="NZ_BAABCW010000033.1"/>
</dbReference>
<keyword evidence="1" id="KW-0472">Membrane</keyword>
<protein>
    <submittedName>
        <fullName evidence="3">DUF1266 domain-containing protein</fullName>
    </submittedName>
</protein>
<keyword evidence="1" id="KW-0812">Transmembrane</keyword>